<dbReference type="PATRIC" id="fig|336831.14.peg.2644"/>
<protein>
    <recommendedName>
        <fullName evidence="1">YrdC-like domain-containing protein</fullName>
    </recommendedName>
</protein>
<evidence type="ECO:0000313" key="2">
    <source>
        <dbReference type="EMBL" id="KKO45722.1"/>
    </source>
</evidence>
<dbReference type="GO" id="GO:0003725">
    <property type="term" value="F:double-stranded RNA binding"/>
    <property type="evidence" value="ECO:0007669"/>
    <property type="project" value="InterPro"/>
</dbReference>
<evidence type="ECO:0000313" key="3">
    <source>
        <dbReference type="Proteomes" id="UP000034228"/>
    </source>
</evidence>
<organism evidence="2 3">
    <name type="scientific">Arsukibacterium ikkense</name>
    <dbReference type="NCBI Taxonomy" id="336831"/>
    <lineage>
        <taxon>Bacteria</taxon>
        <taxon>Pseudomonadati</taxon>
        <taxon>Pseudomonadota</taxon>
        <taxon>Gammaproteobacteria</taxon>
        <taxon>Chromatiales</taxon>
        <taxon>Chromatiaceae</taxon>
        <taxon>Arsukibacterium</taxon>
    </lineage>
</organism>
<dbReference type="STRING" id="336831.WG68_08370"/>
<dbReference type="AlphaFoldDB" id="A0A0M2V4F4"/>
<dbReference type="InterPro" id="IPR006070">
    <property type="entry name" value="Sua5-like_dom"/>
</dbReference>
<dbReference type="PROSITE" id="PS51163">
    <property type="entry name" value="YRDC"/>
    <property type="match status" value="1"/>
</dbReference>
<dbReference type="PANTHER" id="PTHR42828">
    <property type="entry name" value="DHBP SYNTHASE RIBB-LIKE ALPHA/BETA DOMAIN-CONTAINING PROTEIN"/>
    <property type="match status" value="1"/>
</dbReference>
<dbReference type="OrthoDB" id="9781656at2"/>
<sequence>MSQFFHIHPENPQQRLLKQAVQIIKQGGVVVYPTDSGYALGCHVGDKNAMDRITKIRQISGDHHFTLLCRDLSELSVYAKVENTAFRLIKNNTPGAYTFILKGTKEVPRRLLNDKKKTIGLRIPENKVALALLQELGEPLLSTSLILPGQQFAEADPDDMRSQLERQVDLIMHGGVIGEDPTTVVDLSEDGATVLREGRGDPTPFL</sequence>
<dbReference type="Pfam" id="PF01300">
    <property type="entry name" value="Sua5_yciO_yrdC"/>
    <property type="match status" value="1"/>
</dbReference>
<dbReference type="Proteomes" id="UP000034228">
    <property type="component" value="Unassembled WGS sequence"/>
</dbReference>
<dbReference type="SUPFAM" id="SSF55821">
    <property type="entry name" value="YrdC/RibB"/>
    <property type="match status" value="1"/>
</dbReference>
<comment type="caution">
    <text evidence="2">The sequence shown here is derived from an EMBL/GenBank/DDBJ whole genome shotgun (WGS) entry which is preliminary data.</text>
</comment>
<name>A0A0M2V4F4_9GAMM</name>
<accession>A0A0M2V4F4</accession>
<dbReference type="PANTHER" id="PTHR42828:SF3">
    <property type="entry name" value="THREONYLCARBAMOYL-AMP SYNTHASE"/>
    <property type="match status" value="1"/>
</dbReference>
<dbReference type="EMBL" id="LAHO01000007">
    <property type="protein sequence ID" value="KKO45722.1"/>
    <property type="molecule type" value="Genomic_DNA"/>
</dbReference>
<evidence type="ECO:0000259" key="1">
    <source>
        <dbReference type="PROSITE" id="PS51163"/>
    </source>
</evidence>
<dbReference type="RefSeq" id="WP_046557240.1">
    <property type="nucleotide sequence ID" value="NZ_LAHO01000007.1"/>
</dbReference>
<dbReference type="InterPro" id="IPR017945">
    <property type="entry name" value="DHBP_synth_RibB-like_a/b_dom"/>
</dbReference>
<gene>
    <name evidence="2" type="ORF">WG68_08370</name>
</gene>
<proteinExistence type="predicted"/>
<dbReference type="Gene3D" id="3.90.870.10">
    <property type="entry name" value="DHBP synthase"/>
    <property type="match status" value="1"/>
</dbReference>
<feature type="domain" description="YrdC-like" evidence="1">
    <location>
        <begin position="14"/>
        <end position="200"/>
    </location>
</feature>
<keyword evidence="3" id="KW-1185">Reference proteome</keyword>
<dbReference type="NCBIfam" id="TIGR00057">
    <property type="entry name" value="L-threonylcarbamoyladenylate synthase"/>
    <property type="match status" value="1"/>
</dbReference>
<reference evidence="2 3" key="1">
    <citation type="submission" date="2015-03" db="EMBL/GenBank/DDBJ databases">
        <title>Draft genome sequences of two protease-producing strains of Arsukibacterium isolated from two cold and alkaline environments.</title>
        <authorList>
            <person name="Lylloff J.E."/>
            <person name="Skov L.B."/>
            <person name="Jepsen M."/>
            <person name="Hallin P.F."/>
            <person name="Sorensen S.J."/>
            <person name="Stougaard P."/>
            <person name="Glaring M.A."/>
        </authorList>
    </citation>
    <scope>NUCLEOTIDE SEQUENCE [LARGE SCALE GENOMIC DNA]</scope>
    <source>
        <strain evidence="2 3">GCM72</strain>
    </source>
</reference>
<dbReference type="InterPro" id="IPR052532">
    <property type="entry name" value="SUA5_domain"/>
</dbReference>